<keyword evidence="5" id="KW-1185">Reference proteome</keyword>
<evidence type="ECO:0000259" key="3">
    <source>
        <dbReference type="PROSITE" id="PS51391"/>
    </source>
</evidence>
<dbReference type="GO" id="GO:0045943">
    <property type="term" value="P:positive regulation of transcription by RNA polymerase I"/>
    <property type="evidence" value="ECO:0007669"/>
    <property type="project" value="TreeGrafter"/>
</dbReference>
<proteinExistence type="predicted"/>
<dbReference type="InterPro" id="IPR024638">
    <property type="entry name" value="Ctk3_N"/>
</dbReference>
<dbReference type="PANTHER" id="PTHR28291:SF1">
    <property type="entry name" value="CTD KINASE SUBUNIT GAMMA"/>
    <property type="match status" value="1"/>
</dbReference>
<gene>
    <name evidence="4" type="ORF">ARMOST_13726</name>
</gene>
<organism evidence="4 5">
    <name type="scientific">Armillaria ostoyae</name>
    <name type="common">Armillaria root rot fungus</name>
    <dbReference type="NCBI Taxonomy" id="47428"/>
    <lineage>
        <taxon>Eukaryota</taxon>
        <taxon>Fungi</taxon>
        <taxon>Dikarya</taxon>
        <taxon>Basidiomycota</taxon>
        <taxon>Agaricomycotina</taxon>
        <taxon>Agaricomycetes</taxon>
        <taxon>Agaricomycetidae</taxon>
        <taxon>Agaricales</taxon>
        <taxon>Marasmiineae</taxon>
        <taxon>Physalacriaceae</taxon>
        <taxon>Armillaria</taxon>
    </lineage>
</organism>
<dbReference type="PROSITE" id="PS51391">
    <property type="entry name" value="CID"/>
    <property type="match status" value="1"/>
</dbReference>
<feature type="compositionally biased region" description="Low complexity" evidence="1">
    <location>
        <begin position="310"/>
        <end position="323"/>
    </location>
</feature>
<dbReference type="InterPro" id="IPR036047">
    <property type="entry name" value="F-box-like_dom_sf"/>
</dbReference>
<accession>A0A284RNJ1</accession>
<sequence length="819" mass="93355">MDPFEVRIQFLALLRRLNAYVLPFYPFVFPLNVAQFSTQQSIHKAVAFAVKYFAPCGEDLWDCIVEECQKGSINSRINTLYFLDSLCEMSLLVKSHAKVVRSNRPESNQYVDYVARDLGKIVECVVPSGREGLPNLISTRQVPEFLPPLQILESWKTKRVIDPEIIDEALSNISARENNPGESSSTHRAHLPRQEIFKRIEEDRERHKRLRERRWVQPISHNPSTQQLTSFMPFTEKGDGEFELSLDIEFENEWDTVSDWNEDDEEASWPGTKFAEQNCSGASRGLFAPISDVELNSIKASGVDIMVVSTRSTTRSSDCGTSTQDARARKGRSKRKRLASLSPQRSPSPSRPSTTLFDLPNELLHEILTELPPSVETTTALATTCRRLNEFTMVHHFGRVSYRNFSRNDGDRPFSFRILRLSFIHKPRLSSIYCNFSDNFSKEMNEVQRSLAILKAMETDFHVSFMGMYWPKPPTEKHVAFFKDLSKLRCTTIDTHESHPGPGATIVTGVPARIGLGLSCLTQLSTVTLTVHPTQYMAWMLQSMKESPVRVLTLCHFPNKTLNQITETTLSSLQIVTLLGCRVSFTVVTAFLKSHPRIKSLDTRTWNPLSRITPKRLKESKRGLETSFKPATRLSLSSITGTATAIHWLLSSPKVFPFLERVDITDGDVTEMQDALFQISHIPTVRHLRLRLEDLNEWLQFKFRRRRSDVKRAEELLTGITDFSISLDDQEVIRTVGIPTAAALIPNLEQFHTTSRCSEREQLNFVKKMKDACPGLKVVAVDSHRLYTDLAWLRQKEKELDDKEELLNSEGSESELVTT</sequence>
<dbReference type="Pfam" id="PF12243">
    <property type="entry name" value="CTK3"/>
    <property type="match status" value="1"/>
</dbReference>
<dbReference type="InterPro" id="IPR032675">
    <property type="entry name" value="LRR_dom_sf"/>
</dbReference>
<dbReference type="PROSITE" id="PS50181">
    <property type="entry name" value="FBOX"/>
    <property type="match status" value="1"/>
</dbReference>
<evidence type="ECO:0008006" key="6">
    <source>
        <dbReference type="Google" id="ProtNLM"/>
    </source>
</evidence>
<dbReference type="Gene3D" id="1.25.40.90">
    <property type="match status" value="1"/>
</dbReference>
<reference evidence="5" key="1">
    <citation type="journal article" date="2017" name="Nat. Ecol. Evol.">
        <title>Genome expansion and lineage-specific genetic innovations in the forest pathogenic fungi Armillaria.</title>
        <authorList>
            <person name="Sipos G."/>
            <person name="Prasanna A.N."/>
            <person name="Walter M.C."/>
            <person name="O'Connor E."/>
            <person name="Balint B."/>
            <person name="Krizsan K."/>
            <person name="Kiss B."/>
            <person name="Hess J."/>
            <person name="Varga T."/>
            <person name="Slot J."/>
            <person name="Riley R."/>
            <person name="Boka B."/>
            <person name="Rigling D."/>
            <person name="Barry K."/>
            <person name="Lee J."/>
            <person name="Mihaltcheva S."/>
            <person name="LaButti K."/>
            <person name="Lipzen A."/>
            <person name="Waldron R."/>
            <person name="Moloney N.M."/>
            <person name="Sperisen C."/>
            <person name="Kredics L."/>
            <person name="Vagvoelgyi C."/>
            <person name="Patrignani A."/>
            <person name="Fitzpatrick D."/>
            <person name="Nagy I."/>
            <person name="Doyle S."/>
            <person name="Anderson J.B."/>
            <person name="Grigoriev I.V."/>
            <person name="Gueldener U."/>
            <person name="Muensterkoetter M."/>
            <person name="Nagy L.G."/>
        </authorList>
    </citation>
    <scope>NUCLEOTIDE SEQUENCE [LARGE SCALE GENOMIC DNA]</scope>
    <source>
        <strain evidence="5">C18/9</strain>
    </source>
</reference>
<dbReference type="InterPro" id="IPR006569">
    <property type="entry name" value="CID_dom"/>
</dbReference>
<dbReference type="EMBL" id="FUEG01000012">
    <property type="protein sequence ID" value="SJL10342.1"/>
    <property type="molecule type" value="Genomic_DNA"/>
</dbReference>
<name>A0A284RNJ1_ARMOS</name>
<evidence type="ECO:0000313" key="5">
    <source>
        <dbReference type="Proteomes" id="UP000219338"/>
    </source>
</evidence>
<protein>
    <recommendedName>
        <fullName evidence="6">F-box domain-containing protein</fullName>
    </recommendedName>
</protein>
<dbReference type="InterPro" id="IPR042326">
    <property type="entry name" value="Ctk3"/>
</dbReference>
<dbReference type="PANTHER" id="PTHR28291">
    <property type="entry name" value="CTD KINASE SUBUNIT GAMMA"/>
    <property type="match status" value="1"/>
</dbReference>
<evidence type="ECO:0000259" key="2">
    <source>
        <dbReference type="PROSITE" id="PS50181"/>
    </source>
</evidence>
<dbReference type="GO" id="GO:0070692">
    <property type="term" value="C:CTDK-1 complex"/>
    <property type="evidence" value="ECO:0007669"/>
    <property type="project" value="InterPro"/>
</dbReference>
<dbReference type="SUPFAM" id="SSF81383">
    <property type="entry name" value="F-box domain"/>
    <property type="match status" value="1"/>
</dbReference>
<dbReference type="AlphaFoldDB" id="A0A284RNJ1"/>
<feature type="region of interest" description="Disordered" evidence="1">
    <location>
        <begin position="310"/>
        <end position="355"/>
    </location>
</feature>
<dbReference type="Pfam" id="PF12350">
    <property type="entry name" value="CTK3_C"/>
    <property type="match status" value="1"/>
</dbReference>
<feature type="compositionally biased region" description="Basic residues" evidence="1">
    <location>
        <begin position="329"/>
        <end position="338"/>
    </location>
</feature>
<evidence type="ECO:0000313" key="4">
    <source>
        <dbReference type="EMBL" id="SJL10342.1"/>
    </source>
</evidence>
<dbReference type="InterPro" id="IPR001810">
    <property type="entry name" value="F-box_dom"/>
</dbReference>
<evidence type="ECO:0000256" key="1">
    <source>
        <dbReference type="SAM" id="MobiDB-lite"/>
    </source>
</evidence>
<dbReference type="OrthoDB" id="21266at2759"/>
<dbReference type="InterPro" id="IPR008942">
    <property type="entry name" value="ENTH_VHS"/>
</dbReference>
<feature type="compositionally biased region" description="Low complexity" evidence="1">
    <location>
        <begin position="339"/>
        <end position="355"/>
    </location>
</feature>
<feature type="domain" description="CID" evidence="3">
    <location>
        <begin position="2"/>
        <end position="177"/>
    </location>
</feature>
<dbReference type="InterPro" id="IPR024637">
    <property type="entry name" value="Ctk3_C"/>
</dbReference>
<dbReference type="Proteomes" id="UP000219338">
    <property type="component" value="Unassembled WGS sequence"/>
</dbReference>
<dbReference type="GO" id="GO:0032786">
    <property type="term" value="P:positive regulation of DNA-templated transcription, elongation"/>
    <property type="evidence" value="ECO:0007669"/>
    <property type="project" value="InterPro"/>
</dbReference>
<dbReference type="Gene3D" id="3.80.10.10">
    <property type="entry name" value="Ribonuclease Inhibitor"/>
    <property type="match status" value="1"/>
</dbReference>
<feature type="domain" description="F-box" evidence="2">
    <location>
        <begin position="353"/>
        <end position="405"/>
    </location>
</feature>